<dbReference type="Gene3D" id="1.20.5.170">
    <property type="match status" value="1"/>
</dbReference>
<proteinExistence type="predicted"/>
<dbReference type="AlphaFoldDB" id="A0A378AD86"/>
<dbReference type="EMBL" id="UGLW01000003">
    <property type="protein sequence ID" value="STV06491.1"/>
    <property type="molecule type" value="Genomic_DNA"/>
</dbReference>
<dbReference type="Proteomes" id="UP000254487">
    <property type="component" value="Unassembled WGS sequence"/>
</dbReference>
<sequence>METRIALLESDVARIKGDISEIKAGTQKLSSDTADVKKDVAVILHKIVDMDEKLSKKPSNSEMTTAITSAVNRQIMWTIVTALACWG</sequence>
<accession>A0A378AD86</accession>
<evidence type="ECO:0000313" key="1">
    <source>
        <dbReference type="EMBL" id="STV06491.1"/>
    </source>
</evidence>
<gene>
    <name evidence="1" type="ORF">NCTC10313_05426</name>
</gene>
<evidence type="ECO:0000313" key="2">
    <source>
        <dbReference type="Proteomes" id="UP000254487"/>
    </source>
</evidence>
<reference evidence="1 2" key="1">
    <citation type="submission" date="2018-06" db="EMBL/GenBank/DDBJ databases">
        <authorList>
            <consortium name="Pathogen Informatics"/>
            <person name="Doyle S."/>
        </authorList>
    </citation>
    <scope>NUCLEOTIDE SEQUENCE [LARGE SCALE GENOMIC DNA]</scope>
    <source>
        <strain evidence="1 2">NCTC10313</strain>
    </source>
</reference>
<organism evidence="1 2">
    <name type="scientific">Klebsiella pneumoniae subsp. ozaenae</name>
    <dbReference type="NCBI Taxonomy" id="574"/>
    <lineage>
        <taxon>Bacteria</taxon>
        <taxon>Pseudomonadati</taxon>
        <taxon>Pseudomonadota</taxon>
        <taxon>Gammaproteobacteria</taxon>
        <taxon>Enterobacterales</taxon>
        <taxon>Enterobacteriaceae</taxon>
        <taxon>Klebsiella/Raoultella group</taxon>
        <taxon>Klebsiella</taxon>
        <taxon>Klebsiella pneumoniae complex</taxon>
    </lineage>
</organism>
<protein>
    <submittedName>
        <fullName evidence="1">Uncharacterized protein</fullName>
    </submittedName>
</protein>
<name>A0A378AD86_KLEPO</name>